<dbReference type="GO" id="GO:0043531">
    <property type="term" value="F:ADP binding"/>
    <property type="evidence" value="ECO:0007669"/>
    <property type="project" value="InterPro"/>
</dbReference>
<dbReference type="SMART" id="SM00028">
    <property type="entry name" value="TPR"/>
    <property type="match status" value="3"/>
</dbReference>
<dbReference type="CDD" id="cd15831">
    <property type="entry name" value="BTAD"/>
    <property type="match status" value="1"/>
</dbReference>
<feature type="domain" description="OmpR/PhoB-type" evidence="4">
    <location>
        <begin position="1"/>
        <end position="92"/>
    </location>
</feature>
<dbReference type="Pfam" id="PF03704">
    <property type="entry name" value="BTAD"/>
    <property type="match status" value="1"/>
</dbReference>
<dbReference type="InterPro" id="IPR011990">
    <property type="entry name" value="TPR-like_helical_dom_sf"/>
</dbReference>
<dbReference type="AlphaFoldDB" id="A0A6L9S8T7"/>
<accession>A0A6L9S8T7</accession>
<dbReference type="InterPro" id="IPR005158">
    <property type="entry name" value="BTAD"/>
</dbReference>
<dbReference type="SUPFAM" id="SSF48452">
    <property type="entry name" value="TPR-like"/>
    <property type="match status" value="3"/>
</dbReference>
<dbReference type="GO" id="GO:0006355">
    <property type="term" value="P:regulation of DNA-templated transcription"/>
    <property type="evidence" value="ECO:0007669"/>
    <property type="project" value="InterPro"/>
</dbReference>
<reference evidence="5 6" key="1">
    <citation type="submission" date="2020-02" db="EMBL/GenBank/DDBJ databases">
        <authorList>
            <person name="Li X.-J."/>
            <person name="Han X.-M."/>
        </authorList>
    </citation>
    <scope>NUCLEOTIDE SEQUENCE [LARGE SCALE GENOMIC DNA]</scope>
    <source>
        <strain evidence="5 6">CCTCC AB 2017055</strain>
    </source>
</reference>
<evidence type="ECO:0000313" key="6">
    <source>
        <dbReference type="Proteomes" id="UP000475214"/>
    </source>
</evidence>
<evidence type="ECO:0000256" key="3">
    <source>
        <dbReference type="PROSITE-ProRule" id="PRU01091"/>
    </source>
</evidence>
<dbReference type="PRINTS" id="PR00364">
    <property type="entry name" value="DISEASERSIST"/>
</dbReference>
<comment type="similarity">
    <text evidence="1">Belongs to the AfsR/DnrI/RedD regulatory family.</text>
</comment>
<dbReference type="GO" id="GO:0000160">
    <property type="term" value="P:phosphorelay signal transduction system"/>
    <property type="evidence" value="ECO:0007669"/>
    <property type="project" value="InterPro"/>
</dbReference>
<dbReference type="EMBL" id="JAAGOA010000008">
    <property type="protein sequence ID" value="NEE01101.1"/>
    <property type="molecule type" value="Genomic_DNA"/>
</dbReference>
<dbReference type="PANTHER" id="PTHR47691">
    <property type="entry name" value="REGULATOR-RELATED"/>
    <property type="match status" value="1"/>
</dbReference>
<proteinExistence type="inferred from homology"/>
<name>A0A6L9S8T7_9ACTN</name>
<dbReference type="Gene3D" id="1.25.40.10">
    <property type="entry name" value="Tetratricopeptide repeat domain"/>
    <property type="match status" value="2"/>
</dbReference>
<sequence>MLGPLAVWSPDGIPVTIPGLKVRALLADLLVHEGRPVSADRLINDLWAEDYPGNPAGALHAKVSQLRRALDEVEPGARTRVEFGPLGYRLKVPPEEVDAGRFSSLVEQARTLRDAHSKVSLLTQALALWRGPALGEAGEMEFARGWTVRLDEQRLVAFEDLAEARLELGEHTLLVGELGDMVEQHPLRERLRAAQLRALYGSGRQSEALDAYERYRRRLRDELGLDPGTELVELHRAILQRDPALGSGTVSATAAAMAAPPTTNLPVAISTEPDGGLVGRAAAIAEVRKALEAGRLVTLTGPGGVGKTRLAVEVARAAADLYPDGSWIVELAGETPHLSRPDDVDDVGSIATVVAATLGVREDSALGVPAGESHLGVTDRLVAALRSRRSLLVLDNCEHVIEPVAHLIERVLGTAPGVSLLVTSQEPVRLPAEVIVPVSPLELPEPDSSLDELSQAAAVRLFLLRAAAAAPGFALTADNAKAVMEICTRLDGIPLALELAAARVRALDVRDLAARLDDRFRLLGPGHRTAPQRQRTLQAMIDWSWQRLSAVDQTVLRRMAVHVGGCTLEAAEQVCADDAIAGVDVVDGLGRLVDRSLVTVSQETDTRRYRLLESVAEYARQRLEEAGEAAVLHRRHAAYYADLAERAGRALRGSGQRQALRCLDSEAANLRAALDTAAHVNAADMALRLVNSLAWYWFLRGRHQEARRCLTLALEIPSSEGAVGAARAEASTWLAGVAFTDLQDDPVARRDAALRLYDQIDDPAGRARAQWVCAFTMLGWGDKAVGEQLVSDALTGFRALGDRWGTAAALFTRAEHALIEGDLDAVRRDSEQSLQLFDDVGDDWGRLQPMHLLGVLAEIGGDHTRAAQLHRGALRIAEDLELWPAVSMQLASLGRTALLVENFAEATEYHQQALNLAEQQSDGAAAAFAAIGLALGARRQGHLDAAEERLHDLLDWHRRTGHLPGTALILAELGFVAELRDDAASARELHAEGLVTARKTGDTRAVALALEGLAGAAALAARYQDAARLLGAAAAARESAAAPSAAADRGDVERIARRAREALGASAFAAEFALGGRLGIDELA</sequence>
<keyword evidence="2 3" id="KW-0238">DNA-binding</keyword>
<dbReference type="SMART" id="SM00862">
    <property type="entry name" value="Trans_reg_C"/>
    <property type="match status" value="1"/>
</dbReference>
<dbReference type="InterPro" id="IPR016032">
    <property type="entry name" value="Sig_transdc_resp-reg_C-effctor"/>
</dbReference>
<dbReference type="Gene3D" id="3.40.50.300">
    <property type="entry name" value="P-loop containing nucleotide triphosphate hydrolases"/>
    <property type="match status" value="1"/>
</dbReference>
<organism evidence="5 6">
    <name type="scientific">Phytoactinopolyspora halotolerans</name>
    <dbReference type="NCBI Taxonomy" id="1981512"/>
    <lineage>
        <taxon>Bacteria</taxon>
        <taxon>Bacillati</taxon>
        <taxon>Actinomycetota</taxon>
        <taxon>Actinomycetes</taxon>
        <taxon>Jiangellales</taxon>
        <taxon>Jiangellaceae</taxon>
        <taxon>Phytoactinopolyspora</taxon>
    </lineage>
</organism>
<dbReference type="Proteomes" id="UP000475214">
    <property type="component" value="Unassembled WGS sequence"/>
</dbReference>
<dbReference type="InterPro" id="IPR001867">
    <property type="entry name" value="OmpR/PhoB-type_DNA-bd"/>
</dbReference>
<dbReference type="GO" id="GO:0003677">
    <property type="term" value="F:DNA binding"/>
    <property type="evidence" value="ECO:0007669"/>
    <property type="project" value="UniProtKB-UniRule"/>
</dbReference>
<feature type="DNA-binding region" description="OmpR/PhoB-type" evidence="3">
    <location>
        <begin position="1"/>
        <end position="92"/>
    </location>
</feature>
<dbReference type="Gene3D" id="1.10.10.10">
    <property type="entry name" value="Winged helix-like DNA-binding domain superfamily/Winged helix DNA-binding domain"/>
    <property type="match status" value="1"/>
</dbReference>
<gene>
    <name evidence="5" type="ORF">G1H10_13075</name>
</gene>
<dbReference type="InterPro" id="IPR019734">
    <property type="entry name" value="TPR_rpt"/>
</dbReference>
<evidence type="ECO:0000256" key="1">
    <source>
        <dbReference type="ARBA" id="ARBA00005820"/>
    </source>
</evidence>
<dbReference type="SUPFAM" id="SSF46894">
    <property type="entry name" value="C-terminal effector domain of the bipartite response regulators"/>
    <property type="match status" value="1"/>
</dbReference>
<dbReference type="PANTHER" id="PTHR47691:SF3">
    <property type="entry name" value="HTH-TYPE TRANSCRIPTIONAL REGULATOR RV0890C-RELATED"/>
    <property type="match status" value="1"/>
</dbReference>
<dbReference type="Pfam" id="PF25872">
    <property type="entry name" value="HTH_77"/>
    <property type="match status" value="1"/>
</dbReference>
<dbReference type="InterPro" id="IPR036388">
    <property type="entry name" value="WH-like_DNA-bd_sf"/>
</dbReference>
<keyword evidence="6" id="KW-1185">Reference proteome</keyword>
<dbReference type="InterPro" id="IPR058852">
    <property type="entry name" value="HTH_77"/>
</dbReference>
<evidence type="ECO:0000259" key="4">
    <source>
        <dbReference type="PROSITE" id="PS51755"/>
    </source>
</evidence>
<evidence type="ECO:0000313" key="5">
    <source>
        <dbReference type="EMBL" id="NEE01101.1"/>
    </source>
</evidence>
<protein>
    <submittedName>
        <fullName evidence="5">AfsR/SARP family transcriptional regulator</fullName>
    </submittedName>
</protein>
<dbReference type="PROSITE" id="PS51755">
    <property type="entry name" value="OMPR_PHOB"/>
    <property type="match status" value="1"/>
</dbReference>
<comment type="caution">
    <text evidence="5">The sequence shown here is derived from an EMBL/GenBank/DDBJ whole genome shotgun (WGS) entry which is preliminary data.</text>
</comment>
<dbReference type="SUPFAM" id="SSF52540">
    <property type="entry name" value="P-loop containing nucleoside triphosphate hydrolases"/>
    <property type="match status" value="1"/>
</dbReference>
<dbReference type="Pfam" id="PF00486">
    <property type="entry name" value="Trans_reg_C"/>
    <property type="match status" value="1"/>
</dbReference>
<dbReference type="SMART" id="SM01043">
    <property type="entry name" value="BTAD"/>
    <property type="match status" value="1"/>
</dbReference>
<evidence type="ECO:0000256" key="2">
    <source>
        <dbReference type="ARBA" id="ARBA00023125"/>
    </source>
</evidence>
<dbReference type="InterPro" id="IPR027417">
    <property type="entry name" value="P-loop_NTPase"/>
</dbReference>